<reference evidence="2 3" key="1">
    <citation type="submission" date="2024-05" db="EMBL/GenBank/DDBJ databases">
        <title>Genome sequencing and assembly of Indian major carp, Cirrhinus mrigala (Hamilton, 1822).</title>
        <authorList>
            <person name="Mohindra V."/>
            <person name="Chowdhury L.M."/>
            <person name="Lal K."/>
            <person name="Jena J.K."/>
        </authorList>
    </citation>
    <scope>NUCLEOTIDE SEQUENCE [LARGE SCALE GENOMIC DNA]</scope>
    <source>
        <strain evidence="2">CM1030</strain>
        <tissue evidence="2">Blood</tissue>
    </source>
</reference>
<sequence>MTSNHQATDRSISPSSLLRCCHSLIGVQRINGSVIKISLKEMAKRKVDFENRGFQERWEAEYMFVDIGGKPVCLVCGGNVAVNKEYNIRRHYETKHEDKYKDLNIQQKQQKVEELKKSLVSQQTMFKKAKSQSEAVVKASYIVAEEIAKSARPFTEGEFLKSCMVKVCDVDKFTGLTTDGAPAMCGEKSGLVGRMREKMQRENCTCELTVYHCIIHQQSLCCKALKMEHVMSTVTQTVNFIRARALNHRQFQSFLEEIQSELGDVPYHTEVRWLSREKVLNRFFELSEEICQFMESKGKGSTVIRDEKWLHELAFLCDITKHLTALNLQLQGRNRVITDMYDAVKAFQAKLRLWEIQMQQGNLCHFPCCQTITSQASNAAFPNVHFADKLSTLRAEFTRRFADFEAQEI</sequence>
<dbReference type="InterPro" id="IPR040647">
    <property type="entry name" value="SPIN-DOC_Znf-C2H2"/>
</dbReference>
<dbReference type="InterPro" id="IPR012337">
    <property type="entry name" value="RNaseH-like_sf"/>
</dbReference>
<protein>
    <recommendedName>
        <fullName evidence="1">SPIN-DOC-like zinc-finger domain-containing protein</fullName>
    </recommendedName>
</protein>
<evidence type="ECO:0000259" key="1">
    <source>
        <dbReference type="Pfam" id="PF18658"/>
    </source>
</evidence>
<dbReference type="Proteomes" id="UP001529510">
    <property type="component" value="Unassembled WGS sequence"/>
</dbReference>
<gene>
    <name evidence="2" type="ORF">M9458_054540</name>
</gene>
<evidence type="ECO:0000313" key="2">
    <source>
        <dbReference type="EMBL" id="KAL0150113.1"/>
    </source>
</evidence>
<comment type="caution">
    <text evidence="2">The sequence shown here is derived from an EMBL/GenBank/DDBJ whole genome shotgun (WGS) entry which is preliminary data.</text>
</comment>
<keyword evidence="3" id="KW-1185">Reference proteome</keyword>
<organism evidence="2 3">
    <name type="scientific">Cirrhinus mrigala</name>
    <name type="common">Mrigala</name>
    <dbReference type="NCBI Taxonomy" id="683832"/>
    <lineage>
        <taxon>Eukaryota</taxon>
        <taxon>Metazoa</taxon>
        <taxon>Chordata</taxon>
        <taxon>Craniata</taxon>
        <taxon>Vertebrata</taxon>
        <taxon>Euteleostomi</taxon>
        <taxon>Actinopterygii</taxon>
        <taxon>Neopterygii</taxon>
        <taxon>Teleostei</taxon>
        <taxon>Ostariophysi</taxon>
        <taxon>Cypriniformes</taxon>
        <taxon>Cyprinidae</taxon>
        <taxon>Labeoninae</taxon>
        <taxon>Labeonini</taxon>
        <taxon>Cirrhinus</taxon>
    </lineage>
</organism>
<dbReference type="SUPFAM" id="SSF53098">
    <property type="entry name" value="Ribonuclease H-like"/>
    <property type="match status" value="1"/>
</dbReference>
<dbReference type="AlphaFoldDB" id="A0ABD0MIV6"/>
<feature type="domain" description="SPIN-DOC-like zinc-finger" evidence="1">
    <location>
        <begin position="55"/>
        <end position="115"/>
    </location>
</feature>
<evidence type="ECO:0000313" key="3">
    <source>
        <dbReference type="Proteomes" id="UP001529510"/>
    </source>
</evidence>
<name>A0ABD0MIV6_CIRMR</name>
<dbReference type="Pfam" id="PF18658">
    <property type="entry name" value="zf-C2H2_12"/>
    <property type="match status" value="1"/>
</dbReference>
<proteinExistence type="predicted"/>
<dbReference type="PANTHER" id="PTHR45913:SF11">
    <property type="entry name" value="EPM2A-INTERACTING PROTEIN 1"/>
    <property type="match status" value="1"/>
</dbReference>
<accession>A0ABD0MIV6</accession>
<dbReference type="PANTHER" id="PTHR45913">
    <property type="entry name" value="EPM2A-INTERACTING PROTEIN 1"/>
    <property type="match status" value="1"/>
</dbReference>
<dbReference type="EMBL" id="JAMKFB020000306">
    <property type="protein sequence ID" value="KAL0150113.1"/>
    <property type="molecule type" value="Genomic_DNA"/>
</dbReference>